<protein>
    <submittedName>
        <fullName evidence="1">Uncharacterized protein</fullName>
    </submittedName>
</protein>
<name>A0ACB8HCJ7_PSICU</name>
<dbReference type="Proteomes" id="UP000664032">
    <property type="component" value="Unassembled WGS sequence"/>
</dbReference>
<proteinExistence type="predicted"/>
<organism evidence="1 2">
    <name type="scientific">Psilocybe cubensis</name>
    <name type="common">Psychedelic mushroom</name>
    <name type="synonym">Stropharia cubensis</name>
    <dbReference type="NCBI Taxonomy" id="181762"/>
    <lineage>
        <taxon>Eukaryota</taxon>
        <taxon>Fungi</taxon>
        <taxon>Dikarya</taxon>
        <taxon>Basidiomycota</taxon>
        <taxon>Agaricomycotina</taxon>
        <taxon>Agaricomycetes</taxon>
        <taxon>Agaricomycetidae</taxon>
        <taxon>Agaricales</taxon>
        <taxon>Agaricineae</taxon>
        <taxon>Strophariaceae</taxon>
        <taxon>Psilocybe</taxon>
    </lineage>
</organism>
<keyword evidence="2" id="KW-1185">Reference proteome</keyword>
<evidence type="ECO:0000313" key="2">
    <source>
        <dbReference type="Proteomes" id="UP000664032"/>
    </source>
</evidence>
<reference evidence="1" key="1">
    <citation type="submission" date="2021-10" db="EMBL/GenBank/DDBJ databases">
        <title>Psilocybe cubensis genome.</title>
        <authorList>
            <person name="Mckernan K.J."/>
            <person name="Crawford S."/>
            <person name="Trippe A."/>
            <person name="Kane L.T."/>
            <person name="Mclaughlin S."/>
        </authorList>
    </citation>
    <scope>NUCLEOTIDE SEQUENCE</scope>
    <source>
        <strain evidence="1">MGC-MH-2018</strain>
    </source>
</reference>
<comment type="caution">
    <text evidence="1">The sequence shown here is derived from an EMBL/GenBank/DDBJ whole genome shotgun (WGS) entry which is preliminary data.</text>
</comment>
<dbReference type="EMBL" id="JAFIQS020000002">
    <property type="protein sequence ID" value="KAH9485725.1"/>
    <property type="molecule type" value="Genomic_DNA"/>
</dbReference>
<sequence>MHEDNVLEVQTQMLASEPVVMNCASEKQEAEPPHIRHHPIYYIEMMTIQVCHSCMNRSVNMAMIDRGLYDSKIGGDLFRLPSYDFSFLKERYPGSTNVDDSAVNLTGVITSLSFCRFLMVLYPIVEVRANYDEWVDTIKLSTLWGFNKIRAQGVKALNPLVKERSITETILTAKALRVRPWLIDAYETLAIKDTLTEEELRTPFELDWETIARICLVRLQKPGTTTSSNSQSMFTVARPRTHCQWCGIQSKAHGSLLRRLQCPYTCRNLGLNGNVDINSRQISEAGDSNTSLSVSWVKRAVEEVFKSELNSMVFE</sequence>
<accession>A0ACB8HCJ7</accession>
<gene>
    <name evidence="1" type="ORF">JR316_0002640</name>
</gene>
<evidence type="ECO:0000313" key="1">
    <source>
        <dbReference type="EMBL" id="KAH9485725.1"/>
    </source>
</evidence>